<dbReference type="Pfam" id="PF09336">
    <property type="entry name" value="Vps4_C"/>
    <property type="match status" value="1"/>
</dbReference>
<proteinExistence type="inferred from homology"/>
<evidence type="ECO:0000256" key="7">
    <source>
        <dbReference type="ARBA" id="ARBA00022840"/>
    </source>
</evidence>
<keyword evidence="9" id="KW-0539">Nucleus</keyword>
<keyword evidence="7 12" id="KW-0067">ATP-binding</keyword>
<dbReference type="InterPro" id="IPR027417">
    <property type="entry name" value="P-loop_NTPase"/>
</dbReference>
<comment type="cofactor">
    <cofactor evidence="1">
        <name>Mg(2+)</name>
        <dbReference type="ChEBI" id="CHEBI:18420"/>
    </cofactor>
</comment>
<feature type="compositionally biased region" description="Basic and acidic residues" evidence="13">
    <location>
        <begin position="159"/>
        <end position="168"/>
    </location>
</feature>
<evidence type="ECO:0000313" key="16">
    <source>
        <dbReference type="Proteomes" id="UP000594262"/>
    </source>
</evidence>
<comment type="similarity">
    <text evidence="3 12">Belongs to the AAA ATPase family.</text>
</comment>
<reference evidence="15" key="1">
    <citation type="submission" date="2021-01" db="UniProtKB">
        <authorList>
            <consortium name="EnsemblMetazoa"/>
        </authorList>
    </citation>
    <scope>IDENTIFICATION</scope>
</reference>
<keyword evidence="5 12" id="KW-0547">Nucleotide-binding</keyword>
<keyword evidence="8" id="KW-0460">Magnesium</keyword>
<dbReference type="GO" id="GO:0005524">
    <property type="term" value="F:ATP binding"/>
    <property type="evidence" value="ECO:0007669"/>
    <property type="project" value="UniProtKB-KW"/>
</dbReference>
<evidence type="ECO:0000256" key="1">
    <source>
        <dbReference type="ARBA" id="ARBA00001946"/>
    </source>
</evidence>
<evidence type="ECO:0000256" key="9">
    <source>
        <dbReference type="ARBA" id="ARBA00023242"/>
    </source>
</evidence>
<evidence type="ECO:0000313" key="15">
    <source>
        <dbReference type="EnsemblMetazoa" id="CLYHEMP018160.1"/>
    </source>
</evidence>
<dbReference type="FunFam" id="1.10.8.60:FF:000022">
    <property type="entry name" value="Fidgetin like 1"/>
    <property type="match status" value="1"/>
</dbReference>
<feature type="compositionally biased region" description="Polar residues" evidence="13">
    <location>
        <begin position="301"/>
        <end position="311"/>
    </location>
</feature>
<feature type="compositionally biased region" description="Polar residues" evidence="13">
    <location>
        <begin position="140"/>
        <end position="158"/>
    </location>
</feature>
<feature type="compositionally biased region" description="Basic and acidic residues" evidence="13">
    <location>
        <begin position="99"/>
        <end position="108"/>
    </location>
</feature>
<dbReference type="Proteomes" id="UP000594262">
    <property type="component" value="Unplaced"/>
</dbReference>
<dbReference type="InterPro" id="IPR047858">
    <property type="entry name" value="FIGNL1_ATPase"/>
</dbReference>
<comment type="catalytic activity">
    <reaction evidence="11">
        <text>ATP + H2O = ADP + phosphate + H(+)</text>
        <dbReference type="Rhea" id="RHEA:13065"/>
        <dbReference type="ChEBI" id="CHEBI:15377"/>
        <dbReference type="ChEBI" id="CHEBI:15378"/>
        <dbReference type="ChEBI" id="CHEBI:30616"/>
        <dbReference type="ChEBI" id="CHEBI:43474"/>
        <dbReference type="ChEBI" id="CHEBI:456216"/>
    </reaction>
</comment>
<dbReference type="CDD" id="cd19525">
    <property type="entry name" value="RecA-like_Figl-1"/>
    <property type="match status" value="1"/>
</dbReference>
<accession>A0A7M5X7R7</accession>
<dbReference type="OrthoDB" id="10251136at2759"/>
<dbReference type="Gene3D" id="3.40.50.300">
    <property type="entry name" value="P-loop containing nucleotide triphosphate hydrolases"/>
    <property type="match status" value="1"/>
</dbReference>
<keyword evidence="6" id="KW-0378">Hydrolase</keyword>
<dbReference type="Pfam" id="PF17862">
    <property type="entry name" value="AAA_lid_3"/>
    <property type="match status" value="1"/>
</dbReference>
<feature type="region of interest" description="Disordered" evidence="13">
    <location>
        <begin position="237"/>
        <end position="337"/>
    </location>
</feature>
<feature type="compositionally biased region" description="Basic and acidic residues" evidence="13">
    <location>
        <begin position="245"/>
        <end position="259"/>
    </location>
</feature>
<dbReference type="AlphaFoldDB" id="A0A7M5X7R7"/>
<evidence type="ECO:0000256" key="3">
    <source>
        <dbReference type="ARBA" id="ARBA00006914"/>
    </source>
</evidence>
<dbReference type="PANTHER" id="PTHR23074">
    <property type="entry name" value="AAA DOMAIN-CONTAINING"/>
    <property type="match status" value="1"/>
</dbReference>
<evidence type="ECO:0000256" key="10">
    <source>
        <dbReference type="ARBA" id="ARBA00035694"/>
    </source>
</evidence>
<feature type="region of interest" description="Disordered" evidence="13">
    <location>
        <begin position="99"/>
        <end position="127"/>
    </location>
</feature>
<dbReference type="GO" id="GO:0008568">
    <property type="term" value="F:microtubule severing ATPase activity"/>
    <property type="evidence" value="ECO:0007669"/>
    <property type="project" value="TreeGrafter"/>
</dbReference>
<evidence type="ECO:0000256" key="5">
    <source>
        <dbReference type="ARBA" id="ARBA00022741"/>
    </source>
</evidence>
<dbReference type="Gene3D" id="1.10.8.60">
    <property type="match status" value="1"/>
</dbReference>
<dbReference type="RefSeq" id="XP_066929245.1">
    <property type="nucleotide sequence ID" value="XM_067073144.1"/>
</dbReference>
<dbReference type="InterPro" id="IPR041569">
    <property type="entry name" value="AAA_lid_3"/>
</dbReference>
<dbReference type="EnsemblMetazoa" id="CLYHEMT018160.1">
    <property type="protein sequence ID" value="CLYHEMP018160.1"/>
    <property type="gene ID" value="CLYHEMG018160"/>
</dbReference>
<keyword evidence="4" id="KW-0479">Metal-binding</keyword>
<dbReference type="InterPro" id="IPR003960">
    <property type="entry name" value="ATPase_AAA_CS"/>
</dbReference>
<dbReference type="FunFam" id="3.40.50.300:FF:000093">
    <property type="entry name" value="Fidgetin-like 1"/>
    <property type="match status" value="1"/>
</dbReference>
<evidence type="ECO:0000256" key="13">
    <source>
        <dbReference type="SAM" id="MobiDB-lite"/>
    </source>
</evidence>
<sequence>MASSSSAASSSSEEDQFFKSFLQSHFFMLENGDLSNKEKADKLRSTLSFFTQLHTTNRISGECFKILSLMLNMEYGSIVDSMDEKFGLNNYNESLEPLIGDKENDKNEWTSSLKLPSAPKPSKKSHKNGYVSLQFSKYQQNGQQLNRPMRHQQQTASQREPRLQEHQKQPIPNAPTQKKPGPIKQAPAFGKRKAIVEQIHNEFEQPNDRAILPIEKLPNNFSNGFKTNPSSFTYARTHQQSNETDDYHQQRRHPKDNYQRPRNSMETFDDHDQEMESPEKPNPFRTAGEQFHIDQRLKGRNPSSSSVSTKDYGSKKKSLGTRRGNGVGNKFVPPVTRDKENNVEDRVTKAVLKNSSNGGGNSKLDEKYEAFDWMKNIDPKMIELIENEIMDNGPQISWNDIAGLDFAKKTIQEIVIWPMLRPDIFTGLRGPPKGLLLFGPPGTGKTLIGKCIASQSKATFFSISASSLTSKWVGEGEKMVRALFGVARCHQPAVIFIDEIDSLLTHRSDSEHESSRRIKTEFLVQLDGATSSSNERILVVGATNRPQELDEAARRRLVKRLYIPLPKAEARIQIVSNLLSKQSHEVPSNDLTVIGEKTDGFSGADMASLCREAALGPIRMITDIQNINADDVRPVNLHDFHMALQNVRPSVSQDDLKLYSDWNKTYGSGGGE</sequence>
<evidence type="ECO:0000256" key="12">
    <source>
        <dbReference type="RuleBase" id="RU003651"/>
    </source>
</evidence>
<feature type="domain" description="AAA+ ATPase" evidence="14">
    <location>
        <begin position="431"/>
        <end position="567"/>
    </location>
</feature>
<dbReference type="InterPro" id="IPR015415">
    <property type="entry name" value="Spast_Vps4_C"/>
</dbReference>
<organism evidence="15 16">
    <name type="scientific">Clytia hemisphaerica</name>
    <dbReference type="NCBI Taxonomy" id="252671"/>
    <lineage>
        <taxon>Eukaryota</taxon>
        <taxon>Metazoa</taxon>
        <taxon>Cnidaria</taxon>
        <taxon>Hydrozoa</taxon>
        <taxon>Hydroidolina</taxon>
        <taxon>Leptothecata</taxon>
        <taxon>Obeliida</taxon>
        <taxon>Clytiidae</taxon>
        <taxon>Clytia</taxon>
    </lineage>
</organism>
<dbReference type="InterPro" id="IPR050304">
    <property type="entry name" value="MT-severing_AAA_ATPase"/>
</dbReference>
<dbReference type="Pfam" id="PF00004">
    <property type="entry name" value="AAA"/>
    <property type="match status" value="1"/>
</dbReference>
<comment type="subcellular location">
    <subcellularLocation>
        <location evidence="2">Nucleus</location>
    </subcellularLocation>
</comment>
<evidence type="ECO:0000256" key="6">
    <source>
        <dbReference type="ARBA" id="ARBA00022801"/>
    </source>
</evidence>
<evidence type="ECO:0000256" key="11">
    <source>
        <dbReference type="ARBA" id="ARBA00049360"/>
    </source>
</evidence>
<dbReference type="InterPro" id="IPR003959">
    <property type="entry name" value="ATPase_AAA_core"/>
</dbReference>
<evidence type="ECO:0000256" key="2">
    <source>
        <dbReference type="ARBA" id="ARBA00004123"/>
    </source>
</evidence>
<evidence type="ECO:0000259" key="14">
    <source>
        <dbReference type="SMART" id="SM00382"/>
    </source>
</evidence>
<dbReference type="PROSITE" id="PS00674">
    <property type="entry name" value="AAA"/>
    <property type="match status" value="1"/>
</dbReference>
<feature type="region of interest" description="Disordered" evidence="13">
    <location>
        <begin position="140"/>
        <end position="185"/>
    </location>
</feature>
<dbReference type="PANTHER" id="PTHR23074:SF17">
    <property type="entry name" value="FIDGETIN-LIKE PROTEIN 1"/>
    <property type="match status" value="1"/>
</dbReference>
<protein>
    <recommendedName>
        <fullName evidence="10">Fidgetin-like protein 1</fullName>
    </recommendedName>
</protein>
<dbReference type="GO" id="GO:0046872">
    <property type="term" value="F:metal ion binding"/>
    <property type="evidence" value="ECO:0007669"/>
    <property type="project" value="UniProtKB-KW"/>
</dbReference>
<feature type="compositionally biased region" description="Acidic residues" evidence="13">
    <location>
        <begin position="267"/>
        <end position="276"/>
    </location>
</feature>
<dbReference type="SMART" id="SM00382">
    <property type="entry name" value="AAA"/>
    <property type="match status" value="1"/>
</dbReference>
<evidence type="ECO:0000256" key="4">
    <source>
        <dbReference type="ARBA" id="ARBA00022723"/>
    </source>
</evidence>
<dbReference type="InterPro" id="IPR003593">
    <property type="entry name" value="AAA+_ATPase"/>
</dbReference>
<dbReference type="SUPFAM" id="SSF52540">
    <property type="entry name" value="P-loop containing nucleoside triphosphate hydrolases"/>
    <property type="match status" value="1"/>
</dbReference>
<dbReference type="GeneID" id="136816818"/>
<name>A0A7M5X7R7_9CNID</name>
<dbReference type="GO" id="GO:0016887">
    <property type="term" value="F:ATP hydrolysis activity"/>
    <property type="evidence" value="ECO:0007669"/>
    <property type="project" value="InterPro"/>
</dbReference>
<dbReference type="GO" id="GO:0005634">
    <property type="term" value="C:nucleus"/>
    <property type="evidence" value="ECO:0007669"/>
    <property type="project" value="UniProtKB-SubCell"/>
</dbReference>
<keyword evidence="16" id="KW-1185">Reference proteome</keyword>
<evidence type="ECO:0000256" key="8">
    <source>
        <dbReference type="ARBA" id="ARBA00022842"/>
    </source>
</evidence>